<evidence type="ECO:0000313" key="2">
    <source>
        <dbReference type="EMBL" id="KAF9067059.1"/>
    </source>
</evidence>
<reference evidence="2" key="1">
    <citation type="submission" date="2020-11" db="EMBL/GenBank/DDBJ databases">
        <authorList>
            <consortium name="DOE Joint Genome Institute"/>
            <person name="Ahrendt S."/>
            <person name="Riley R."/>
            <person name="Andreopoulos W."/>
            <person name="Labutti K."/>
            <person name="Pangilinan J."/>
            <person name="Ruiz-Duenas F.J."/>
            <person name="Barrasa J.M."/>
            <person name="Sanchez-Garcia M."/>
            <person name="Camarero S."/>
            <person name="Miyauchi S."/>
            <person name="Serrano A."/>
            <person name="Linde D."/>
            <person name="Babiker R."/>
            <person name="Drula E."/>
            <person name="Ayuso-Fernandez I."/>
            <person name="Pacheco R."/>
            <person name="Padilla G."/>
            <person name="Ferreira P."/>
            <person name="Barriuso J."/>
            <person name="Kellner H."/>
            <person name="Castanera R."/>
            <person name="Alfaro M."/>
            <person name="Ramirez L."/>
            <person name="Pisabarro A.G."/>
            <person name="Kuo A."/>
            <person name="Tritt A."/>
            <person name="Lipzen A."/>
            <person name="He G."/>
            <person name="Yan M."/>
            <person name="Ng V."/>
            <person name="Cullen D."/>
            <person name="Martin F."/>
            <person name="Rosso M.-N."/>
            <person name="Henrissat B."/>
            <person name="Hibbett D."/>
            <person name="Martinez A.T."/>
            <person name="Grigoriev I.V."/>
        </authorList>
    </citation>
    <scope>NUCLEOTIDE SEQUENCE</scope>
    <source>
        <strain evidence="2">AH 40177</strain>
    </source>
</reference>
<dbReference type="Pfam" id="PF00378">
    <property type="entry name" value="ECH_1"/>
    <property type="match status" value="1"/>
</dbReference>
<dbReference type="SUPFAM" id="SSF52096">
    <property type="entry name" value="ClpP/crotonase"/>
    <property type="match status" value="1"/>
</dbReference>
<dbReference type="Gene3D" id="3.90.226.10">
    <property type="entry name" value="2-enoyl-CoA Hydratase, Chain A, domain 1"/>
    <property type="match status" value="1"/>
</dbReference>
<dbReference type="InterPro" id="IPR051053">
    <property type="entry name" value="ECH/Chromodomain_protein"/>
</dbReference>
<evidence type="ECO:0000313" key="3">
    <source>
        <dbReference type="Proteomes" id="UP000772434"/>
    </source>
</evidence>
<comment type="caution">
    <text evidence="2">The sequence shown here is derived from an EMBL/GenBank/DDBJ whole genome shotgun (WGS) entry which is preliminary data.</text>
</comment>
<accession>A0A9P5PPK6</accession>
<protein>
    <submittedName>
        <fullName evidence="2">Peroxisomal enoyl-CoA-hydratase</fullName>
    </submittedName>
</protein>
<name>A0A9P5PPK6_9AGAR</name>
<dbReference type="OrthoDB" id="2018133at2759"/>
<keyword evidence="3" id="KW-1185">Reference proteome</keyword>
<evidence type="ECO:0000256" key="1">
    <source>
        <dbReference type="ARBA" id="ARBA00005254"/>
    </source>
</evidence>
<dbReference type="PANTHER" id="PTHR43684">
    <property type="match status" value="1"/>
</dbReference>
<comment type="similarity">
    <text evidence="1">Belongs to the enoyl-CoA hydratase/isomerase family.</text>
</comment>
<dbReference type="Proteomes" id="UP000772434">
    <property type="component" value="Unassembled WGS sequence"/>
</dbReference>
<dbReference type="AlphaFoldDB" id="A0A9P5PPK6"/>
<gene>
    <name evidence="2" type="ORF">BDP27DRAFT_1449294</name>
</gene>
<dbReference type="CDD" id="cd06558">
    <property type="entry name" value="crotonase-like"/>
    <property type="match status" value="1"/>
</dbReference>
<organism evidence="2 3">
    <name type="scientific">Rhodocollybia butyracea</name>
    <dbReference type="NCBI Taxonomy" id="206335"/>
    <lineage>
        <taxon>Eukaryota</taxon>
        <taxon>Fungi</taxon>
        <taxon>Dikarya</taxon>
        <taxon>Basidiomycota</taxon>
        <taxon>Agaricomycotina</taxon>
        <taxon>Agaricomycetes</taxon>
        <taxon>Agaricomycetidae</taxon>
        <taxon>Agaricales</taxon>
        <taxon>Marasmiineae</taxon>
        <taxon>Omphalotaceae</taxon>
        <taxon>Rhodocollybia</taxon>
    </lineage>
</organism>
<dbReference type="PANTHER" id="PTHR43684:SF4">
    <property type="entry name" value="ENOYL-COA HYDRATASE_ISOMERASE FAMILY PROTEIN (AFU_ORTHOLOGUE AFUA_1G01890)"/>
    <property type="match status" value="1"/>
</dbReference>
<dbReference type="InterPro" id="IPR001753">
    <property type="entry name" value="Enoyl-CoA_hydra/iso"/>
</dbReference>
<dbReference type="InterPro" id="IPR029045">
    <property type="entry name" value="ClpP/crotonase-like_dom_sf"/>
</dbReference>
<sequence length="279" mass="30828">MVATVNYNALGFKDILVTLHGPVLIITINRPEQKNTFGGVIHEDLIQAFETADQDDRVRAVILTADTTAFAYCPGRDTETGIEHIAVPAPDAEVAHRDEGGQVAIAIYNCRKLTIAAINGHAIGVGATGLQLPFDFRFIWEGAKVGFPFVRLGISPESASTYLLPRLIGLSRANSLLMTGATVKPTSPSYFALDVAKYTPQLSVTYTKALLRHPGESIEESHLRDSRSIKLLGIGHDATEHNIAFRERRDPNFTDSITKDLSLWYPWWRAPDVRYKTKL</sequence>
<dbReference type="EMBL" id="JADNRY010000078">
    <property type="protein sequence ID" value="KAF9067059.1"/>
    <property type="molecule type" value="Genomic_DNA"/>
</dbReference>
<proteinExistence type="inferred from homology"/>